<feature type="domain" description="Polysaccharide chain length determinant N-terminal" evidence="17">
    <location>
        <begin position="51"/>
        <end position="137"/>
    </location>
</feature>
<keyword evidence="20" id="KW-1185">Reference proteome</keyword>
<feature type="compositionally biased region" description="Low complexity" evidence="15">
    <location>
        <begin position="517"/>
        <end position="530"/>
    </location>
</feature>
<evidence type="ECO:0000256" key="13">
    <source>
        <dbReference type="ARBA" id="ARBA00023137"/>
    </source>
</evidence>
<evidence type="ECO:0000256" key="6">
    <source>
        <dbReference type="ARBA" id="ARBA00022679"/>
    </source>
</evidence>
<protein>
    <submittedName>
        <fullName evidence="19">Polysaccharide biosynthesis tyrosine autokinase</fullName>
        <ecNumber evidence="19">2.7.10.2</ecNumber>
    </submittedName>
</protein>
<dbReference type="InterPro" id="IPR027417">
    <property type="entry name" value="P-loop_NTPase"/>
</dbReference>
<feature type="domain" description="AAA" evidence="18">
    <location>
        <begin position="316"/>
        <end position="454"/>
    </location>
</feature>
<dbReference type="AlphaFoldDB" id="A0A3R7I6F8"/>
<dbReference type="InterPro" id="IPR050445">
    <property type="entry name" value="Bact_polysacc_biosynth/exp"/>
</dbReference>
<dbReference type="Pfam" id="PF13614">
    <property type="entry name" value="AAA_31"/>
    <property type="match status" value="1"/>
</dbReference>
<name>A0A3R7I6F8_9ACTN</name>
<evidence type="ECO:0000256" key="9">
    <source>
        <dbReference type="ARBA" id="ARBA00022777"/>
    </source>
</evidence>
<sequence length="566" mass="59726">MAYANGPSGPARLDGGRTRSPAPFALVSHICSLGLLHHVSPILRIPGMDIVDLSDCLRFLVRRWRAIAALGLLGTAIGVFVTYATTPQYRATSTLFVSLQDWDDTAKLNQGNSFAQARVRSYAEVVSSPRVTRPVTEALDLGLTPSQLARKITTEVPLDTVLLKITVMDAQPSRAARISNAVAHRFAEVVADIERPVGARSSPVRLSVTEPATRPSSPASPTPVLNVALGLVAGLTLGTGLAFARESLDTSVRSRNDLTRCLAAAGGPAVLGSVVYDQRVSRHPVATDDDVFGRRAEDFRRLRTSLRFVDIDKPPKVIAVTSAVPGEGKTSVSINLASALAEFGSSVCLVDADLRRPNVARTLRLVEGAGLTTVMIGQASAEEVLQSAGSFTVLASGVLPPNPAEMLSAGQFRTVVRSLADKFDHVVIDTAPVLPVADTPAMASSVDGYLLVARFGKSTTGQITEAVRALQEVGTAMLGGILNMSPAKGDTEQYGYGYTYKPRTRGRPARLRRRAKPAPMDAFPAPAAPAVHGSTPLRGDSSGDGSPDPAEHRSAPSAANESGDRH</sequence>
<dbReference type="NCBIfam" id="TIGR01007">
    <property type="entry name" value="eps_fam"/>
    <property type="match status" value="1"/>
</dbReference>
<organism evidence="19 20">
    <name type="scientific">Streptomyces xinghaiensis</name>
    <dbReference type="NCBI Taxonomy" id="1038928"/>
    <lineage>
        <taxon>Bacteria</taxon>
        <taxon>Bacillati</taxon>
        <taxon>Actinomycetota</taxon>
        <taxon>Actinomycetes</taxon>
        <taxon>Kitasatosporales</taxon>
        <taxon>Streptomycetaceae</taxon>
        <taxon>Streptomyces</taxon>
    </lineage>
</organism>
<dbReference type="EMBL" id="JNAD02000007">
    <property type="protein sequence ID" value="RKM94888.1"/>
    <property type="molecule type" value="Genomic_DNA"/>
</dbReference>
<keyword evidence="12 16" id="KW-0472">Membrane</keyword>
<evidence type="ECO:0000259" key="17">
    <source>
        <dbReference type="Pfam" id="PF02706"/>
    </source>
</evidence>
<comment type="caution">
    <text evidence="19">The sequence shown here is derived from an EMBL/GenBank/DDBJ whole genome shotgun (WGS) entry which is preliminary data.</text>
</comment>
<dbReference type="Pfam" id="PF02706">
    <property type="entry name" value="Wzz"/>
    <property type="match status" value="1"/>
</dbReference>
<evidence type="ECO:0000256" key="8">
    <source>
        <dbReference type="ARBA" id="ARBA00022741"/>
    </source>
</evidence>
<keyword evidence="13" id="KW-0829">Tyrosine-protein kinase</keyword>
<evidence type="ECO:0000256" key="16">
    <source>
        <dbReference type="SAM" id="Phobius"/>
    </source>
</evidence>
<dbReference type="GO" id="GO:0005886">
    <property type="term" value="C:plasma membrane"/>
    <property type="evidence" value="ECO:0007669"/>
    <property type="project" value="UniProtKB-SubCell"/>
</dbReference>
<evidence type="ECO:0000256" key="11">
    <source>
        <dbReference type="ARBA" id="ARBA00022989"/>
    </source>
</evidence>
<dbReference type="PANTHER" id="PTHR32309:SF31">
    <property type="entry name" value="CAPSULAR EXOPOLYSACCHARIDE FAMILY"/>
    <property type="match status" value="1"/>
</dbReference>
<evidence type="ECO:0000256" key="12">
    <source>
        <dbReference type="ARBA" id="ARBA00023136"/>
    </source>
</evidence>
<evidence type="ECO:0000256" key="14">
    <source>
        <dbReference type="ARBA" id="ARBA00053015"/>
    </source>
</evidence>
<gene>
    <name evidence="19" type="ORF">SFRA_016685</name>
</gene>
<keyword evidence="10" id="KW-0067">ATP-binding</keyword>
<dbReference type="Gene3D" id="3.40.50.300">
    <property type="entry name" value="P-loop containing nucleotide triphosphate hydrolases"/>
    <property type="match status" value="1"/>
</dbReference>
<keyword evidence="9" id="KW-0418">Kinase</keyword>
<keyword evidence="6 19" id="KW-0808">Transferase</keyword>
<evidence type="ECO:0000313" key="19">
    <source>
        <dbReference type="EMBL" id="RKM94888.1"/>
    </source>
</evidence>
<reference evidence="19 20" key="1">
    <citation type="journal article" date="2014" name="Genome Announc.">
        <title>Draft Genome Sequence of Streptomyces fradiae ATCC 19609, a Strain Highly Sensitive to Antibiotics.</title>
        <authorList>
            <person name="Bekker O.B."/>
            <person name="Klimina K.M."/>
            <person name="Vatlin A.A."/>
            <person name="Zakharevich N.V."/>
            <person name="Kasianov A.S."/>
            <person name="Danilenko V.N."/>
        </authorList>
    </citation>
    <scope>NUCLEOTIDE SEQUENCE [LARGE SCALE GENOMIC DNA]</scope>
    <source>
        <strain evidence="19 20">ATCC 19609</strain>
    </source>
</reference>
<dbReference type="Proteomes" id="UP000028058">
    <property type="component" value="Unassembled WGS sequence"/>
</dbReference>
<keyword evidence="11 16" id="KW-1133">Transmembrane helix</keyword>
<dbReference type="GO" id="GO:0005524">
    <property type="term" value="F:ATP binding"/>
    <property type="evidence" value="ECO:0007669"/>
    <property type="project" value="UniProtKB-KW"/>
</dbReference>
<accession>A0A3R7I6F8</accession>
<keyword evidence="4" id="KW-1003">Cell membrane</keyword>
<dbReference type="SUPFAM" id="SSF52540">
    <property type="entry name" value="P-loop containing nucleoside triphosphate hydrolases"/>
    <property type="match status" value="1"/>
</dbReference>
<comment type="subcellular location">
    <subcellularLocation>
        <location evidence="1">Cell inner membrane</location>
        <topology evidence="1">Multi-pass membrane protein</topology>
    </subcellularLocation>
</comment>
<proteinExistence type="inferred from homology"/>
<comment type="similarity">
    <text evidence="3">Belongs to the etk/wzc family.</text>
</comment>
<keyword evidence="8" id="KW-0547">Nucleotide-binding</keyword>
<dbReference type="PANTHER" id="PTHR32309">
    <property type="entry name" value="TYROSINE-PROTEIN KINASE"/>
    <property type="match status" value="1"/>
</dbReference>
<feature type="transmembrane region" description="Helical" evidence="16">
    <location>
        <begin position="64"/>
        <end position="84"/>
    </location>
</feature>
<evidence type="ECO:0000259" key="18">
    <source>
        <dbReference type="Pfam" id="PF13614"/>
    </source>
</evidence>
<evidence type="ECO:0000256" key="5">
    <source>
        <dbReference type="ARBA" id="ARBA00022519"/>
    </source>
</evidence>
<keyword evidence="7 16" id="KW-0812">Transmembrane</keyword>
<evidence type="ECO:0000256" key="3">
    <source>
        <dbReference type="ARBA" id="ARBA00008883"/>
    </source>
</evidence>
<feature type="compositionally biased region" description="Basic residues" evidence="15">
    <location>
        <begin position="502"/>
        <end position="516"/>
    </location>
</feature>
<dbReference type="InterPro" id="IPR005702">
    <property type="entry name" value="Wzc-like_C"/>
</dbReference>
<dbReference type="InterPro" id="IPR025669">
    <property type="entry name" value="AAA_dom"/>
</dbReference>
<evidence type="ECO:0000256" key="4">
    <source>
        <dbReference type="ARBA" id="ARBA00022475"/>
    </source>
</evidence>
<feature type="region of interest" description="Disordered" evidence="15">
    <location>
        <begin position="495"/>
        <end position="566"/>
    </location>
</feature>
<keyword evidence="5" id="KW-0997">Cell inner membrane</keyword>
<dbReference type="EC" id="2.7.10.2" evidence="19"/>
<dbReference type="GO" id="GO:0004715">
    <property type="term" value="F:non-membrane spanning protein tyrosine kinase activity"/>
    <property type="evidence" value="ECO:0007669"/>
    <property type="project" value="UniProtKB-EC"/>
</dbReference>
<evidence type="ECO:0000313" key="20">
    <source>
        <dbReference type="Proteomes" id="UP000028058"/>
    </source>
</evidence>
<comment type="catalytic activity">
    <reaction evidence="14">
        <text>L-tyrosyl-[protein] + ATP = O-phospho-L-tyrosyl-[protein] + ADP + H(+)</text>
        <dbReference type="Rhea" id="RHEA:10596"/>
        <dbReference type="Rhea" id="RHEA-COMP:10136"/>
        <dbReference type="Rhea" id="RHEA-COMP:20101"/>
        <dbReference type="ChEBI" id="CHEBI:15378"/>
        <dbReference type="ChEBI" id="CHEBI:30616"/>
        <dbReference type="ChEBI" id="CHEBI:46858"/>
        <dbReference type="ChEBI" id="CHEBI:61978"/>
        <dbReference type="ChEBI" id="CHEBI:456216"/>
    </reaction>
</comment>
<evidence type="ECO:0000256" key="10">
    <source>
        <dbReference type="ARBA" id="ARBA00022840"/>
    </source>
</evidence>
<evidence type="ECO:0000256" key="1">
    <source>
        <dbReference type="ARBA" id="ARBA00004429"/>
    </source>
</evidence>
<comment type="similarity">
    <text evidence="2">Belongs to the CpsC/CapA family.</text>
</comment>
<evidence type="ECO:0000256" key="15">
    <source>
        <dbReference type="SAM" id="MobiDB-lite"/>
    </source>
</evidence>
<dbReference type="InterPro" id="IPR003856">
    <property type="entry name" value="LPS_length_determ_N"/>
</dbReference>
<evidence type="ECO:0000256" key="2">
    <source>
        <dbReference type="ARBA" id="ARBA00006683"/>
    </source>
</evidence>
<dbReference type="CDD" id="cd05387">
    <property type="entry name" value="BY-kinase"/>
    <property type="match status" value="1"/>
</dbReference>
<evidence type="ECO:0000256" key="7">
    <source>
        <dbReference type="ARBA" id="ARBA00022692"/>
    </source>
</evidence>